<sequence>MILRSTRIPYRLSQTRGFVDAKVKWVRDPYLDFAVQREKNLRQVISLKNLIVSNPSKSLPLSSVSLLKQNLKVPTTTVSKFFQLYPSVFTQFQPSPGLHPLVKLTPQALTLHKEESTIHNSQPHRDDVVKRLAKLLMLTGAGRLPLYVIERLQWDLGLPYKFIPTLLADYPEYFQVCTVRDCSTGEQTLALEILSWRKELSISELKRRECPDGNVWSRKGNHIAFPMSLPQGFDFEKKVMNWVEEWQRLPYISPYENAFHLAPNSDQAEKWTVAVLHELLYLLVSKKTEKENIFCLGEYLGFGSRFKKALVHHPGIFYVSNKIRTQTVVLREAYRKDFLVEKHPLMGMRHQYIHLMNKVVRRPRPGIILASSRGKRQNNPYSNKEAQGRMKQD</sequence>
<dbReference type="PANTHER" id="PTHR31476:SF19">
    <property type="entry name" value="UBIQUITIN CARBOXYL-TERMINAL HYDROLASE FAMILY PROTEIN"/>
    <property type="match status" value="1"/>
</dbReference>
<protein>
    <submittedName>
        <fullName evidence="4">Protein ROOT PRIMORDIUM DEFECTIVE 1</fullName>
    </submittedName>
</protein>
<dbReference type="InterPro" id="IPR021099">
    <property type="entry name" value="PORR_domain"/>
</dbReference>
<dbReference type="KEGG" id="mcha:111008095"/>
<keyword evidence="3" id="KW-1185">Reference proteome</keyword>
<reference evidence="4" key="1">
    <citation type="submission" date="2025-08" db="UniProtKB">
        <authorList>
            <consortium name="RefSeq"/>
        </authorList>
    </citation>
    <scope>IDENTIFICATION</scope>
    <source>
        <strain evidence="4">OHB3-1</strain>
    </source>
</reference>
<organism evidence="3 4">
    <name type="scientific">Momordica charantia</name>
    <name type="common">Bitter gourd</name>
    <name type="synonym">Balsam pear</name>
    <dbReference type="NCBI Taxonomy" id="3673"/>
    <lineage>
        <taxon>Eukaryota</taxon>
        <taxon>Viridiplantae</taxon>
        <taxon>Streptophyta</taxon>
        <taxon>Embryophyta</taxon>
        <taxon>Tracheophyta</taxon>
        <taxon>Spermatophyta</taxon>
        <taxon>Magnoliopsida</taxon>
        <taxon>eudicotyledons</taxon>
        <taxon>Gunneridae</taxon>
        <taxon>Pentapetalae</taxon>
        <taxon>rosids</taxon>
        <taxon>fabids</taxon>
        <taxon>Cucurbitales</taxon>
        <taxon>Cucurbitaceae</taxon>
        <taxon>Momordiceae</taxon>
        <taxon>Momordica</taxon>
    </lineage>
</organism>
<dbReference type="InterPro" id="IPR045040">
    <property type="entry name" value="PORR_fam"/>
</dbReference>
<proteinExistence type="predicted"/>
<gene>
    <name evidence="4" type="primary">LOC111008095</name>
</gene>
<dbReference type="Proteomes" id="UP000504603">
    <property type="component" value="Unplaced"/>
</dbReference>
<evidence type="ECO:0000259" key="2">
    <source>
        <dbReference type="Pfam" id="PF11955"/>
    </source>
</evidence>
<name>A0A6J1C3P8_MOMCH</name>
<accession>A0A6J1C3P8</accession>
<evidence type="ECO:0000313" key="4">
    <source>
        <dbReference type="RefSeq" id="XP_022136370.1"/>
    </source>
</evidence>
<dbReference type="GO" id="GO:0003723">
    <property type="term" value="F:RNA binding"/>
    <property type="evidence" value="ECO:0007669"/>
    <property type="project" value="InterPro"/>
</dbReference>
<dbReference type="GeneID" id="111008095"/>
<evidence type="ECO:0000256" key="1">
    <source>
        <dbReference type="SAM" id="MobiDB-lite"/>
    </source>
</evidence>
<dbReference type="PANTHER" id="PTHR31476">
    <property type="entry name" value="PROTEIN WHAT'S THIS FACTOR 1 HOMOLOG, CHLOROPLASTIC"/>
    <property type="match status" value="1"/>
</dbReference>
<dbReference type="OrthoDB" id="1892230at2759"/>
<feature type="domain" description="PORR" evidence="2">
    <location>
        <begin position="26"/>
        <end position="359"/>
    </location>
</feature>
<evidence type="ECO:0000313" key="3">
    <source>
        <dbReference type="Proteomes" id="UP000504603"/>
    </source>
</evidence>
<dbReference type="Pfam" id="PF11955">
    <property type="entry name" value="PORR"/>
    <property type="match status" value="1"/>
</dbReference>
<dbReference type="RefSeq" id="XP_022136370.1">
    <property type="nucleotide sequence ID" value="XM_022280678.1"/>
</dbReference>
<feature type="region of interest" description="Disordered" evidence="1">
    <location>
        <begin position="369"/>
        <end position="393"/>
    </location>
</feature>
<dbReference type="AlphaFoldDB" id="A0A6J1C3P8"/>